<keyword evidence="4" id="KW-0964">Secreted</keyword>
<dbReference type="GO" id="GO:0006508">
    <property type="term" value="P:proteolysis"/>
    <property type="evidence" value="ECO:0007669"/>
    <property type="project" value="UniProtKB-KW"/>
</dbReference>
<dbReference type="SUPFAM" id="SSF51120">
    <property type="entry name" value="beta-Roll"/>
    <property type="match status" value="2"/>
</dbReference>
<reference evidence="8" key="1">
    <citation type="journal article" date="2014" name="Int. J. Syst. Evol. Microbiol.">
        <title>Complete genome sequence of Corynebacterium casei LMG S-19264T (=DSM 44701T), isolated from a smear-ripened cheese.</title>
        <authorList>
            <consortium name="US DOE Joint Genome Institute (JGI-PGF)"/>
            <person name="Walter F."/>
            <person name="Albersmeier A."/>
            <person name="Kalinowski J."/>
            <person name="Ruckert C."/>
        </authorList>
    </citation>
    <scope>NUCLEOTIDE SEQUENCE</scope>
    <source>
        <strain evidence="8">CGMCC 1.15880</strain>
    </source>
</reference>
<comment type="similarity">
    <text evidence="3">Belongs to the peptidase M10B family.</text>
</comment>
<dbReference type="Proteomes" id="UP000628017">
    <property type="component" value="Unassembled WGS sequence"/>
</dbReference>
<dbReference type="InterPro" id="IPR006026">
    <property type="entry name" value="Peptidase_Metallo"/>
</dbReference>
<organism evidence="8 9">
    <name type="scientific">Neptunicoccus cionae</name>
    <dbReference type="NCBI Taxonomy" id="2035344"/>
    <lineage>
        <taxon>Bacteria</taxon>
        <taxon>Pseudomonadati</taxon>
        <taxon>Pseudomonadota</taxon>
        <taxon>Alphaproteobacteria</taxon>
        <taxon>Rhodobacterales</taxon>
        <taxon>Paracoccaceae</taxon>
        <taxon>Neptunicoccus</taxon>
    </lineage>
</organism>
<keyword evidence="5" id="KW-0677">Repeat</keyword>
<dbReference type="InterPro" id="IPR011049">
    <property type="entry name" value="Serralysin-like_metalloprot_C"/>
</dbReference>
<dbReference type="RefSeq" id="WP_188678054.1">
    <property type="nucleotide sequence ID" value="NZ_BMKA01000006.1"/>
</dbReference>
<feature type="region of interest" description="Disordered" evidence="6">
    <location>
        <begin position="385"/>
        <end position="412"/>
    </location>
</feature>
<dbReference type="AlphaFoldDB" id="A0A916VT33"/>
<feature type="domain" description="Peptidase metallopeptidase" evidence="7">
    <location>
        <begin position="28"/>
        <end position="202"/>
    </location>
</feature>
<comment type="cofactor">
    <cofactor evidence="1">
        <name>Ca(2+)</name>
        <dbReference type="ChEBI" id="CHEBI:29108"/>
    </cofactor>
</comment>
<dbReference type="GO" id="GO:0008237">
    <property type="term" value="F:metallopeptidase activity"/>
    <property type="evidence" value="ECO:0007669"/>
    <property type="project" value="InterPro"/>
</dbReference>
<evidence type="ECO:0000256" key="4">
    <source>
        <dbReference type="ARBA" id="ARBA00022525"/>
    </source>
</evidence>
<dbReference type="Gene3D" id="2.150.10.10">
    <property type="entry name" value="Serralysin-like metalloprotease, C-terminal"/>
    <property type="match status" value="2"/>
</dbReference>
<dbReference type="SUPFAM" id="SSF55486">
    <property type="entry name" value="Metalloproteases ('zincins'), catalytic domain"/>
    <property type="match status" value="1"/>
</dbReference>
<evidence type="ECO:0000256" key="1">
    <source>
        <dbReference type="ARBA" id="ARBA00001913"/>
    </source>
</evidence>
<gene>
    <name evidence="8" type="ORF">GCM10011498_33400</name>
</gene>
<dbReference type="GO" id="GO:0005615">
    <property type="term" value="C:extracellular space"/>
    <property type="evidence" value="ECO:0007669"/>
    <property type="project" value="InterPro"/>
</dbReference>
<dbReference type="Pfam" id="PF08548">
    <property type="entry name" value="Peptidase_M10_C"/>
    <property type="match status" value="2"/>
</dbReference>
<keyword evidence="8" id="KW-0378">Hydrolase</keyword>
<dbReference type="InterPro" id="IPR024079">
    <property type="entry name" value="MetalloPept_cat_dom_sf"/>
</dbReference>
<dbReference type="EMBL" id="BMKA01000006">
    <property type="protein sequence ID" value="GGA29539.1"/>
    <property type="molecule type" value="Genomic_DNA"/>
</dbReference>
<evidence type="ECO:0000259" key="7">
    <source>
        <dbReference type="SMART" id="SM00235"/>
    </source>
</evidence>
<dbReference type="SMART" id="SM00235">
    <property type="entry name" value="ZnMc"/>
    <property type="match status" value="1"/>
</dbReference>
<evidence type="ECO:0000313" key="9">
    <source>
        <dbReference type="Proteomes" id="UP000628017"/>
    </source>
</evidence>
<protein>
    <submittedName>
        <fullName evidence="8">Protease</fullName>
    </submittedName>
</protein>
<proteinExistence type="inferred from homology"/>
<dbReference type="GO" id="GO:0005509">
    <property type="term" value="F:calcium ion binding"/>
    <property type="evidence" value="ECO:0007669"/>
    <property type="project" value="InterPro"/>
</dbReference>
<dbReference type="InterPro" id="IPR034033">
    <property type="entry name" value="Serralysin-like"/>
</dbReference>
<evidence type="ECO:0000256" key="3">
    <source>
        <dbReference type="ARBA" id="ARBA00009490"/>
    </source>
</evidence>
<evidence type="ECO:0000313" key="8">
    <source>
        <dbReference type="EMBL" id="GGA29539.1"/>
    </source>
</evidence>
<dbReference type="GO" id="GO:0008270">
    <property type="term" value="F:zinc ion binding"/>
    <property type="evidence" value="ECO:0007669"/>
    <property type="project" value="InterPro"/>
</dbReference>
<evidence type="ECO:0000256" key="2">
    <source>
        <dbReference type="ARBA" id="ARBA00004613"/>
    </source>
</evidence>
<dbReference type="InterPro" id="IPR013858">
    <property type="entry name" value="Peptidase_M10B_C"/>
</dbReference>
<evidence type="ECO:0000256" key="6">
    <source>
        <dbReference type="SAM" id="MobiDB-lite"/>
    </source>
</evidence>
<accession>A0A916VT33</accession>
<dbReference type="PRINTS" id="PR00313">
    <property type="entry name" value="CABNDNGRPT"/>
</dbReference>
<dbReference type="CDD" id="cd04277">
    <property type="entry name" value="ZnMc_serralysin_like"/>
    <property type="match status" value="1"/>
</dbReference>
<evidence type="ECO:0000256" key="5">
    <source>
        <dbReference type="ARBA" id="ARBA00022737"/>
    </source>
</evidence>
<name>A0A916VT33_9RHOB</name>
<feature type="compositionally biased region" description="Basic and acidic residues" evidence="6">
    <location>
        <begin position="403"/>
        <end position="412"/>
    </location>
</feature>
<keyword evidence="9" id="KW-1185">Reference proteome</keyword>
<dbReference type="Gene3D" id="3.40.390.10">
    <property type="entry name" value="Collagenase (Catalytic Domain)"/>
    <property type="match status" value="1"/>
</dbReference>
<reference evidence="8" key="2">
    <citation type="submission" date="2020-09" db="EMBL/GenBank/DDBJ databases">
        <authorList>
            <person name="Sun Q."/>
            <person name="Zhou Y."/>
        </authorList>
    </citation>
    <scope>NUCLEOTIDE SEQUENCE</scope>
    <source>
        <strain evidence="8">CGMCC 1.15880</strain>
    </source>
</reference>
<comment type="subcellular location">
    <subcellularLocation>
        <location evidence="2">Secreted</location>
    </subcellularLocation>
</comment>
<dbReference type="PROSITE" id="PS00330">
    <property type="entry name" value="HEMOLYSIN_CALCIUM"/>
    <property type="match status" value="1"/>
</dbReference>
<comment type="caution">
    <text evidence="8">The sequence shown here is derived from an EMBL/GenBank/DDBJ whole genome shotgun (WGS) entry which is preliminary data.</text>
</comment>
<dbReference type="InterPro" id="IPR018511">
    <property type="entry name" value="Hemolysin-typ_Ca-bd_CS"/>
</dbReference>
<sequence length="501" mass="53504">MAGERAYISFSIDTDTGDADQSIDALLEGQKWDTSSSTLITYSFIDEASDIAYDTGGLTFANGFNSAQMAAVELAFSMLAELALVTFDEIGDDPGEDNADGTLRFGDFEGLYTAYGFYPYSDEAAGDMAFKDGQYETPDIGSYAFAAGILHEIGHAMGLKHAHEEANGTGLIEDRHDSHEYTVMTYHSYVGQPDSIRFLANAPGHNPQSFMMLDIAALQRMYGANFETNSGNTTYTFSTKTGEMFVNGTGQGTPGENVVLRTIWDGGGKDTYDLSNYDTAMLIDLEPGFYSTFDYHGTAQRAELNDGYADDGTFVGDTAVVFAQGNLYNALQFEGDKRSLIENAIGGSGDDGIYGNSANNMLKGGGGKDWLFGFGGADDLIGGGKRDKLSGGGGNDELFGGGGRDRLKGGNGRDDFFGGKGNDKHTGGKGADTFYFDTTVRSGKDKITDFEDGKDMIEIAGGGKVTWSGDGDDTVVVWNKGQVTLLGVDEGLINNDDFNFV</sequence>
<feature type="compositionally biased region" description="Gly residues" evidence="6">
    <location>
        <begin position="390"/>
        <end position="402"/>
    </location>
</feature>
<dbReference type="InterPro" id="IPR001343">
    <property type="entry name" value="Hemolysn_Ca-bd"/>
</dbReference>
<dbReference type="Pfam" id="PF00353">
    <property type="entry name" value="HemolysinCabind"/>
    <property type="match status" value="2"/>
</dbReference>
<keyword evidence="8" id="KW-0645">Protease</keyword>